<feature type="domain" description="GST C-terminal" evidence="5">
    <location>
        <begin position="85"/>
        <end position="212"/>
    </location>
</feature>
<dbReference type="SUPFAM" id="SSF52833">
    <property type="entry name" value="Thioredoxin-like"/>
    <property type="match status" value="1"/>
</dbReference>
<dbReference type="PANTHER" id="PTHR44051:SF8">
    <property type="entry name" value="GLUTATHIONE S-TRANSFERASE GSTA"/>
    <property type="match status" value="1"/>
</dbReference>
<gene>
    <name evidence="6" type="ORF">SAMN05192556_105124</name>
</gene>
<sequence length="216" mass="24470">MIQLYGAPPTRALRVLWLLNELGLEYEICPVDLLQGEHLQRDFRSLNPAARVPVLVDGDLVVTESSAIQLYLAEKHPQSGFIPETVEERAQMYRWIFFLATEIEVPLWRIARHTFLYPEDKRLPEDAALARQECVEMVAVLERHMADRDVMVGNRLSVADFNAAYTLDWANEEKMLDEAPRLRAYLTSMYARPTAPPTIAEAFKALEKGDAIGGAG</sequence>
<dbReference type="OrthoDB" id="5740960at2"/>
<protein>
    <submittedName>
        <fullName evidence="6">Glutathione S-transferase</fullName>
    </submittedName>
</protein>
<dbReference type="SUPFAM" id="SSF47616">
    <property type="entry name" value="GST C-terminal domain-like"/>
    <property type="match status" value="1"/>
</dbReference>
<dbReference type="InterPro" id="IPR010987">
    <property type="entry name" value="Glutathione-S-Trfase_C-like"/>
</dbReference>
<dbReference type="GO" id="GO:0016740">
    <property type="term" value="F:transferase activity"/>
    <property type="evidence" value="ECO:0007669"/>
    <property type="project" value="UniProtKB-KW"/>
</dbReference>
<dbReference type="RefSeq" id="WP_082919958.1">
    <property type="nucleotide sequence ID" value="NZ_BDEO01000004.1"/>
</dbReference>
<dbReference type="InterPro" id="IPR004046">
    <property type="entry name" value="GST_C"/>
</dbReference>
<evidence type="ECO:0000256" key="1">
    <source>
        <dbReference type="ARBA" id="ARBA00007409"/>
    </source>
</evidence>
<evidence type="ECO:0000256" key="3">
    <source>
        <dbReference type="RuleBase" id="RU003494"/>
    </source>
</evidence>
<dbReference type="Gene3D" id="1.20.1050.10">
    <property type="match status" value="1"/>
</dbReference>
<dbReference type="SFLD" id="SFLDS00019">
    <property type="entry name" value="Glutathione_Transferase_(cytos"/>
    <property type="match status" value="1"/>
</dbReference>
<proteinExistence type="inferred from homology"/>
<dbReference type="PANTHER" id="PTHR44051">
    <property type="entry name" value="GLUTATHIONE S-TRANSFERASE-RELATED"/>
    <property type="match status" value="1"/>
</dbReference>
<organism evidence="6 7">
    <name type="scientific">Halomonas caseinilytica</name>
    <dbReference type="NCBI Taxonomy" id="438744"/>
    <lineage>
        <taxon>Bacteria</taxon>
        <taxon>Pseudomonadati</taxon>
        <taxon>Pseudomonadota</taxon>
        <taxon>Gammaproteobacteria</taxon>
        <taxon>Oceanospirillales</taxon>
        <taxon>Halomonadaceae</taxon>
        <taxon>Halomonas</taxon>
    </lineage>
</organism>
<dbReference type="PROSITE" id="PS50405">
    <property type="entry name" value="GST_CTER"/>
    <property type="match status" value="1"/>
</dbReference>
<feature type="domain" description="GST N-terminal" evidence="4">
    <location>
        <begin position="1"/>
        <end position="80"/>
    </location>
</feature>
<dbReference type="InterPro" id="IPR040079">
    <property type="entry name" value="Glutathione_S-Trfase"/>
</dbReference>
<dbReference type="FunFam" id="3.40.30.10:FF:000039">
    <property type="entry name" value="Glutathione S-transferase domain"/>
    <property type="match status" value="1"/>
</dbReference>
<reference evidence="7" key="1">
    <citation type="submission" date="2016-11" db="EMBL/GenBank/DDBJ databases">
        <authorList>
            <person name="Varghese N."/>
            <person name="Submissions S."/>
        </authorList>
    </citation>
    <scope>NUCLEOTIDE SEQUENCE [LARGE SCALE GENOMIC DNA]</scope>
    <source>
        <strain evidence="7">ALO Sharm</strain>
    </source>
</reference>
<evidence type="ECO:0000313" key="6">
    <source>
        <dbReference type="EMBL" id="SHK77694.1"/>
    </source>
</evidence>
<dbReference type="CDD" id="cd03207">
    <property type="entry name" value="GST_C_8"/>
    <property type="match status" value="1"/>
</dbReference>
<dbReference type="Proteomes" id="UP000184248">
    <property type="component" value="Unassembled WGS sequence"/>
</dbReference>
<keyword evidence="2 6" id="KW-0808">Transferase</keyword>
<dbReference type="Pfam" id="PF00043">
    <property type="entry name" value="GST_C"/>
    <property type="match status" value="1"/>
</dbReference>
<evidence type="ECO:0000313" key="7">
    <source>
        <dbReference type="Proteomes" id="UP000184248"/>
    </source>
</evidence>
<keyword evidence="7" id="KW-1185">Reference proteome</keyword>
<comment type="similarity">
    <text evidence="1 3">Belongs to the GST superfamily.</text>
</comment>
<accession>A0A1M6V8L4</accession>
<dbReference type="InterPro" id="IPR004045">
    <property type="entry name" value="Glutathione_S-Trfase_N"/>
</dbReference>
<dbReference type="CDD" id="cd03046">
    <property type="entry name" value="GST_N_GTT1_like"/>
    <property type="match status" value="1"/>
</dbReference>
<dbReference type="SFLD" id="SFLDG01150">
    <property type="entry name" value="Main.1:_Beta-like"/>
    <property type="match status" value="1"/>
</dbReference>
<name>A0A1M6V8L4_9GAMM</name>
<dbReference type="Pfam" id="PF02798">
    <property type="entry name" value="GST_N"/>
    <property type="match status" value="1"/>
</dbReference>
<dbReference type="Gene3D" id="3.40.30.10">
    <property type="entry name" value="Glutaredoxin"/>
    <property type="match status" value="1"/>
</dbReference>
<evidence type="ECO:0000256" key="2">
    <source>
        <dbReference type="ARBA" id="ARBA00022679"/>
    </source>
</evidence>
<dbReference type="AlphaFoldDB" id="A0A1M6V8L4"/>
<dbReference type="EMBL" id="FRAL01000005">
    <property type="protein sequence ID" value="SHK77694.1"/>
    <property type="molecule type" value="Genomic_DNA"/>
</dbReference>
<dbReference type="SFLD" id="SFLDG00358">
    <property type="entry name" value="Main_(cytGST)"/>
    <property type="match status" value="1"/>
</dbReference>
<dbReference type="InterPro" id="IPR036249">
    <property type="entry name" value="Thioredoxin-like_sf"/>
</dbReference>
<dbReference type="PROSITE" id="PS50404">
    <property type="entry name" value="GST_NTER"/>
    <property type="match status" value="1"/>
</dbReference>
<evidence type="ECO:0000259" key="4">
    <source>
        <dbReference type="PROSITE" id="PS50404"/>
    </source>
</evidence>
<evidence type="ECO:0000259" key="5">
    <source>
        <dbReference type="PROSITE" id="PS50405"/>
    </source>
</evidence>
<dbReference type="InterPro" id="IPR036282">
    <property type="entry name" value="Glutathione-S-Trfase_C_sf"/>
</dbReference>